<dbReference type="PANTHER" id="PTHR37825">
    <property type="entry name" value="TRNA(MET) CYTIDINE ACETATE LIGASE"/>
    <property type="match status" value="1"/>
</dbReference>
<accession>G9QMG4</accession>
<gene>
    <name evidence="3" type="primary">tmcAL</name>
    <name evidence="5" type="ORF">HMPREF1015_00729</name>
</gene>
<reference evidence="5 6" key="1">
    <citation type="submission" date="2011-09" db="EMBL/GenBank/DDBJ databases">
        <title>The Genome Sequence of Bacillus smithii 7_3_47FAA.</title>
        <authorList>
            <consortium name="The Broad Institute Genome Sequencing Platform"/>
            <person name="Earl A."/>
            <person name="Ward D."/>
            <person name="Feldgarden M."/>
            <person name="Gevers D."/>
            <person name="Daigneault M."/>
            <person name="Strauss J."/>
            <person name="Allen-Vercoe E."/>
            <person name="Young S.K."/>
            <person name="Zeng Q."/>
            <person name="Gargeya S."/>
            <person name="Fitzgerald M."/>
            <person name="Haas B."/>
            <person name="Abouelleil A."/>
            <person name="Alvarado L."/>
            <person name="Arachchi H.M."/>
            <person name="Berlin A."/>
            <person name="Brown A."/>
            <person name="Chapman S.B."/>
            <person name="Chen Z."/>
            <person name="Dunbar C."/>
            <person name="Freedman E."/>
            <person name="Gearin G."/>
            <person name="Goldberg J."/>
            <person name="Griggs A."/>
            <person name="Gujja S."/>
            <person name="Heiman D."/>
            <person name="Howarth C."/>
            <person name="Larson L."/>
            <person name="Lui A."/>
            <person name="MacDonald P.J.P."/>
            <person name="Montmayeur A."/>
            <person name="Murphy C."/>
            <person name="Neiman D."/>
            <person name="Pearson M."/>
            <person name="Priest M."/>
            <person name="Roberts A."/>
            <person name="Saif S."/>
            <person name="Shea T."/>
            <person name="Shenoy N."/>
            <person name="Sisk P."/>
            <person name="Stolte C."/>
            <person name="Sykes S."/>
            <person name="Wortman J."/>
            <person name="Nusbaum C."/>
            <person name="Birren B."/>
        </authorList>
    </citation>
    <scope>NUCLEOTIDE SEQUENCE [LARGE SCALE GENOMIC DNA]</scope>
    <source>
        <strain evidence="5 6">7_3_47FAA</strain>
    </source>
</reference>
<feature type="binding site" evidence="3">
    <location>
        <begin position="7"/>
        <end position="20"/>
    </location>
    <ligand>
        <name>ATP</name>
        <dbReference type="ChEBI" id="CHEBI:30616"/>
    </ligand>
</feature>
<feature type="binding site" evidence="3">
    <location>
        <position position="162"/>
    </location>
    <ligand>
        <name>ATP</name>
        <dbReference type="ChEBI" id="CHEBI:30616"/>
    </ligand>
</feature>
<dbReference type="GO" id="GO:0005737">
    <property type="term" value="C:cytoplasm"/>
    <property type="evidence" value="ECO:0007669"/>
    <property type="project" value="UniProtKB-SubCell"/>
</dbReference>
<keyword evidence="4" id="KW-0175">Coiled coil</keyword>
<dbReference type="EMBL" id="ACWF01000119">
    <property type="protein sequence ID" value="EHL77070.1"/>
    <property type="molecule type" value="Genomic_DNA"/>
</dbReference>
<feature type="binding site" evidence="3">
    <location>
        <position position="101"/>
    </location>
    <ligand>
        <name>ATP</name>
        <dbReference type="ChEBI" id="CHEBI:30616"/>
    </ligand>
</feature>
<dbReference type="PATRIC" id="fig|665952.3.peg.2281"/>
<feature type="binding site" evidence="3">
    <location>
        <position position="187"/>
    </location>
    <ligand>
        <name>ATP</name>
        <dbReference type="ChEBI" id="CHEBI:30616"/>
    </ligand>
</feature>
<dbReference type="GO" id="GO:0006400">
    <property type="term" value="P:tRNA modification"/>
    <property type="evidence" value="ECO:0007669"/>
    <property type="project" value="UniProtKB-UniRule"/>
</dbReference>
<evidence type="ECO:0000313" key="6">
    <source>
        <dbReference type="Proteomes" id="UP000011747"/>
    </source>
</evidence>
<evidence type="ECO:0000256" key="3">
    <source>
        <dbReference type="HAMAP-Rule" id="MF_01539"/>
    </source>
</evidence>
<comment type="caution">
    <text evidence="3">Lacks conserved residue(s) required for the propagation of feature annotation.</text>
</comment>
<keyword evidence="3" id="KW-0547">Nucleotide-binding</keyword>
<comment type="function">
    <text evidence="3">Catalyzes the formation of N(4)-acetylcytidine (ac(4)C) at the wobble position of elongator tRNA(Met), using acetate and ATP as substrates. First activates an acetate ion to form acetyladenylate (Ac-AMP) and then transfers the acetyl group to tRNA to form ac(4)C34.</text>
</comment>
<dbReference type="HOGENOM" id="CLU_038915_0_2_9"/>
<keyword evidence="2 3" id="KW-0819">tRNA processing</keyword>
<name>G9QMG4_9BACI</name>
<proteinExistence type="inferred from homology"/>
<dbReference type="PANTHER" id="PTHR37825:SF1">
    <property type="entry name" value="TRNA(MET) CYTIDINE ACETATE LIGASE"/>
    <property type="match status" value="1"/>
</dbReference>
<dbReference type="Gene3D" id="3.40.50.620">
    <property type="entry name" value="HUPs"/>
    <property type="match status" value="1"/>
</dbReference>
<dbReference type="GO" id="GO:0000049">
    <property type="term" value="F:tRNA binding"/>
    <property type="evidence" value="ECO:0007669"/>
    <property type="project" value="UniProtKB-KW"/>
</dbReference>
<evidence type="ECO:0000256" key="4">
    <source>
        <dbReference type="SAM" id="Coils"/>
    </source>
</evidence>
<comment type="catalytic activity">
    <reaction evidence="3">
        <text>cytidine(34) in elongator tRNA(Met) + acetate + ATP = N(4)-acetylcytidine(34) in elongator tRNA(Met) + AMP + diphosphate</text>
        <dbReference type="Rhea" id="RHEA:58144"/>
        <dbReference type="Rhea" id="RHEA-COMP:10693"/>
        <dbReference type="Rhea" id="RHEA-COMP:10694"/>
        <dbReference type="ChEBI" id="CHEBI:30089"/>
        <dbReference type="ChEBI" id="CHEBI:30616"/>
        <dbReference type="ChEBI" id="CHEBI:33019"/>
        <dbReference type="ChEBI" id="CHEBI:74900"/>
        <dbReference type="ChEBI" id="CHEBI:82748"/>
        <dbReference type="ChEBI" id="CHEBI:456215"/>
    </reaction>
</comment>
<feature type="coiled-coil region" evidence="4">
    <location>
        <begin position="107"/>
        <end position="134"/>
    </location>
</feature>
<dbReference type="RefSeq" id="WP_003354465.1">
    <property type="nucleotide sequence ID" value="NZ_JH414757.1"/>
</dbReference>
<comment type="subcellular location">
    <subcellularLocation>
        <location evidence="3">Cytoplasm</location>
    </subcellularLocation>
</comment>
<keyword evidence="3" id="KW-0820">tRNA-binding</keyword>
<dbReference type="InterPro" id="IPR008513">
    <property type="entry name" value="tRNA(Met)_cyd_acetate_ligase"/>
</dbReference>
<comment type="similarity">
    <text evidence="3">Belongs to the TmcAL family.</text>
</comment>
<keyword evidence="1 3" id="KW-0436">Ligase</keyword>
<dbReference type="InterPro" id="IPR014729">
    <property type="entry name" value="Rossmann-like_a/b/a_fold"/>
</dbReference>
<dbReference type="HAMAP" id="MF_01539">
    <property type="entry name" value="TmcAL"/>
    <property type="match status" value="1"/>
</dbReference>
<comment type="caution">
    <text evidence="5">The sequence shown here is derived from an EMBL/GenBank/DDBJ whole genome shotgun (WGS) entry which is preliminary data.</text>
</comment>
<dbReference type="GO" id="GO:0016879">
    <property type="term" value="F:ligase activity, forming carbon-nitrogen bonds"/>
    <property type="evidence" value="ECO:0007669"/>
    <property type="project" value="UniProtKB-UniRule"/>
</dbReference>
<evidence type="ECO:0000313" key="5">
    <source>
        <dbReference type="EMBL" id="EHL77070.1"/>
    </source>
</evidence>
<evidence type="ECO:0000256" key="1">
    <source>
        <dbReference type="ARBA" id="ARBA00022598"/>
    </source>
</evidence>
<dbReference type="SUPFAM" id="SSF52374">
    <property type="entry name" value="Nucleotidylyl transferase"/>
    <property type="match status" value="1"/>
</dbReference>
<dbReference type="NCBIfam" id="NF010191">
    <property type="entry name" value="PRK13670.1"/>
    <property type="match status" value="1"/>
</dbReference>
<protein>
    <recommendedName>
        <fullName evidence="3">tRNA(Met) cytidine acetate ligase</fullName>
        <ecNumber evidence="3">6.3.4.-</ecNumber>
    </recommendedName>
</protein>
<keyword evidence="6" id="KW-1185">Reference proteome</keyword>
<dbReference type="AlphaFoldDB" id="G9QMG4"/>
<keyword evidence="3" id="KW-0963">Cytoplasm</keyword>
<dbReference type="Pfam" id="PF05636">
    <property type="entry name" value="HIGH_NTase1"/>
    <property type="match status" value="1"/>
</dbReference>
<keyword evidence="3" id="KW-0067">ATP-binding</keyword>
<organism evidence="5 6">
    <name type="scientific">Bacillus smithii 7_3_47FAA</name>
    <dbReference type="NCBI Taxonomy" id="665952"/>
    <lineage>
        <taxon>Bacteria</taxon>
        <taxon>Bacillati</taxon>
        <taxon>Bacillota</taxon>
        <taxon>Bacilli</taxon>
        <taxon>Bacillales</taxon>
        <taxon>Bacillaceae</taxon>
        <taxon>Bacillus</taxon>
    </lineage>
</organism>
<dbReference type="Proteomes" id="UP000011747">
    <property type="component" value="Unassembled WGS sequence"/>
</dbReference>
<sequence>MKSAGIVVEYNPFHNGHLHHILQTKRITGAEVLIAVMSGHFLQRGEPALLSKWARAKMALHSGVDLVVELPYYFATQKAETFAFGAIALLHELGVDSFCFGSESGDIKTFEKTANLLEEQNEQIQNEVQKWIKTGISYPKAQSLAMKNVLKDVSLLDTSKPNNILGLQYIKAKNRLSPDMKAYTIPRQGAGYHDKQPNKSIASATGIRHSIFHPNGVRLDGVKPYVPNATFTELKKYLSTFGVLHHWELYWPYLQYQLLSAKPKELQSIYEVEEGIEYRLIEAAHQSTSFQQFMESVKTKRYTWTRLQRMCVHILTHASKEQMAAESDYPSYIRVLGMTSKGREYLRNVKKTLQIPLIAKASAYRNLLTADIKATNIFAMGLPSNKRSALLNSDLLFSPVIIP</sequence>
<dbReference type="GO" id="GO:0005524">
    <property type="term" value="F:ATP binding"/>
    <property type="evidence" value="ECO:0007669"/>
    <property type="project" value="UniProtKB-KW"/>
</dbReference>
<dbReference type="EC" id="6.3.4.-" evidence="3"/>
<evidence type="ECO:0000256" key="2">
    <source>
        <dbReference type="ARBA" id="ARBA00022694"/>
    </source>
</evidence>
<keyword evidence="3" id="KW-0694">RNA-binding</keyword>